<dbReference type="EMBL" id="LCAW01000025">
    <property type="protein sequence ID" value="KKR97725.1"/>
    <property type="molecule type" value="Genomic_DNA"/>
</dbReference>
<evidence type="ECO:0000256" key="4">
    <source>
        <dbReference type="RuleBase" id="RU000559"/>
    </source>
</evidence>
<accession>A0A0G0XLR2</accession>
<dbReference type="InterPro" id="IPR001857">
    <property type="entry name" value="Ribosomal_bL19"/>
</dbReference>
<evidence type="ECO:0000256" key="1">
    <source>
        <dbReference type="ARBA" id="ARBA00005781"/>
    </source>
</evidence>
<sequence length="135" mass="15700">MSDEEKKIEDLDSNKEVKKVKETVEEIPAKELPHRDIRPGMVIRVHERIKDISPKGEERERIQVFEGVVMGMGSKGIARTMTVRKDSKGFMVEKIFPLASPNIVKVEIKKQLRVRRAKLSYLRGDFKRKLKEVKE</sequence>
<dbReference type="InterPro" id="IPR008991">
    <property type="entry name" value="Translation_prot_SH3-like_sf"/>
</dbReference>
<dbReference type="GO" id="GO:0006412">
    <property type="term" value="P:translation"/>
    <property type="evidence" value="ECO:0007669"/>
    <property type="project" value="InterPro"/>
</dbReference>
<dbReference type="Gene3D" id="2.30.30.790">
    <property type="match status" value="1"/>
</dbReference>
<name>A0A0G0XLR2_9BACT</name>
<dbReference type="InterPro" id="IPR038657">
    <property type="entry name" value="Ribosomal_bL19_sf"/>
</dbReference>
<evidence type="ECO:0000256" key="3">
    <source>
        <dbReference type="ARBA" id="ARBA00023274"/>
    </source>
</evidence>
<keyword evidence="2 5" id="KW-0689">Ribosomal protein</keyword>
<dbReference type="GO" id="GO:0022625">
    <property type="term" value="C:cytosolic large ribosomal subunit"/>
    <property type="evidence" value="ECO:0007669"/>
    <property type="project" value="TreeGrafter"/>
</dbReference>
<dbReference type="PRINTS" id="PR00061">
    <property type="entry name" value="RIBOSOMALL19"/>
</dbReference>
<proteinExistence type="inferred from homology"/>
<gene>
    <name evidence="5" type="ORF">UU50_C0025G0006</name>
</gene>
<dbReference type="PANTHER" id="PTHR15680:SF9">
    <property type="entry name" value="LARGE RIBOSOMAL SUBUNIT PROTEIN BL19M"/>
    <property type="match status" value="1"/>
</dbReference>
<evidence type="ECO:0000313" key="5">
    <source>
        <dbReference type="EMBL" id="KKR97725.1"/>
    </source>
</evidence>
<dbReference type="Proteomes" id="UP000033930">
    <property type="component" value="Unassembled WGS sequence"/>
</dbReference>
<keyword evidence="3 4" id="KW-0687">Ribonucleoprotein</keyword>
<dbReference type="AlphaFoldDB" id="A0A0G0XLR2"/>
<comment type="caution">
    <text evidence="5">The sequence shown here is derived from an EMBL/GenBank/DDBJ whole genome shotgun (WGS) entry which is preliminary data.</text>
</comment>
<dbReference type="GO" id="GO:0003735">
    <property type="term" value="F:structural constituent of ribosome"/>
    <property type="evidence" value="ECO:0007669"/>
    <property type="project" value="InterPro"/>
</dbReference>
<dbReference type="PANTHER" id="PTHR15680">
    <property type="entry name" value="RIBOSOMAL PROTEIN L19"/>
    <property type="match status" value="1"/>
</dbReference>
<dbReference type="SUPFAM" id="SSF50104">
    <property type="entry name" value="Translation proteins SH3-like domain"/>
    <property type="match status" value="1"/>
</dbReference>
<comment type="similarity">
    <text evidence="1 4">Belongs to the bacterial ribosomal protein bL19 family.</text>
</comment>
<organism evidence="5 6">
    <name type="scientific">Candidatus Uhrbacteria bacterium GW2011_GWC1_41_20</name>
    <dbReference type="NCBI Taxonomy" id="1618983"/>
    <lineage>
        <taxon>Bacteria</taxon>
        <taxon>Candidatus Uhriibacteriota</taxon>
    </lineage>
</organism>
<dbReference type="Pfam" id="PF01245">
    <property type="entry name" value="Ribosomal_L19"/>
    <property type="match status" value="1"/>
</dbReference>
<evidence type="ECO:0000313" key="6">
    <source>
        <dbReference type="Proteomes" id="UP000033930"/>
    </source>
</evidence>
<protein>
    <recommendedName>
        <fullName evidence="4">50S ribosomal protein L19</fullName>
    </recommendedName>
</protein>
<comment type="function">
    <text evidence="4">This protein is located at the 30S-50S ribosomal subunit interface and may play a role in the structure and function of the aminoacyl-tRNA binding site.</text>
</comment>
<evidence type="ECO:0000256" key="2">
    <source>
        <dbReference type="ARBA" id="ARBA00022980"/>
    </source>
</evidence>
<reference evidence="5 6" key="1">
    <citation type="journal article" date="2015" name="Nature">
        <title>rRNA introns, odd ribosomes, and small enigmatic genomes across a large radiation of phyla.</title>
        <authorList>
            <person name="Brown C.T."/>
            <person name="Hug L.A."/>
            <person name="Thomas B.C."/>
            <person name="Sharon I."/>
            <person name="Castelle C.J."/>
            <person name="Singh A."/>
            <person name="Wilkins M.J."/>
            <person name="Williams K.H."/>
            <person name="Banfield J.F."/>
        </authorList>
    </citation>
    <scope>NUCLEOTIDE SEQUENCE [LARGE SCALE GENOMIC DNA]</scope>
</reference>